<dbReference type="InterPro" id="IPR054172">
    <property type="entry name" value="VP16-like"/>
</dbReference>
<reference evidence="1" key="1">
    <citation type="journal article" date="2020" name="mSystems">
        <title>Genome- and Community-Level Interaction Insights into Carbon Utilization and Element Cycling Functions of Hydrothermarchaeota in Hydrothermal Sediment.</title>
        <authorList>
            <person name="Zhou Z."/>
            <person name="Liu Y."/>
            <person name="Xu W."/>
            <person name="Pan J."/>
            <person name="Luo Z.H."/>
            <person name="Li M."/>
        </authorList>
    </citation>
    <scope>NUCLEOTIDE SEQUENCE [LARGE SCALE GENOMIC DNA]</scope>
    <source>
        <strain evidence="1">SpSt-1071</strain>
    </source>
</reference>
<accession>A0A7C5VEP9</accession>
<evidence type="ECO:0000313" key="1">
    <source>
        <dbReference type="EMBL" id="HHM67285.1"/>
    </source>
</evidence>
<gene>
    <name evidence="1" type="ORF">ENM28_00905</name>
</gene>
<proteinExistence type="predicted"/>
<organism evidence="1">
    <name type="scientific">Thermus caliditerrae</name>
    <dbReference type="NCBI Taxonomy" id="1330700"/>
    <lineage>
        <taxon>Bacteria</taxon>
        <taxon>Thermotogati</taxon>
        <taxon>Deinococcota</taxon>
        <taxon>Deinococci</taxon>
        <taxon>Thermales</taxon>
        <taxon>Thermaceae</taxon>
        <taxon>Thermus</taxon>
    </lineage>
</organism>
<name>A0A7C5VEP9_9DEIN</name>
<comment type="caution">
    <text evidence="1">The sequence shown here is derived from an EMBL/GenBank/DDBJ whole genome shotgun (WGS) entry which is preliminary data.</text>
</comment>
<dbReference type="Gene3D" id="2.60.120.1180">
    <property type="match status" value="1"/>
</dbReference>
<dbReference type="EMBL" id="DRXE01000034">
    <property type="protein sequence ID" value="HHM67285.1"/>
    <property type="molecule type" value="Genomic_DNA"/>
</dbReference>
<dbReference type="AlphaFoldDB" id="A0A7C5VEP9"/>
<dbReference type="Pfam" id="PF22024">
    <property type="entry name" value="VP16-like"/>
    <property type="match status" value="1"/>
</dbReference>
<sequence length="173" mass="19221">MQEAFNRIKALRPGARPVTILRSGPEFQTYSGTQRVKVGEFVVPAGAAWVVPNPVPIILKLYDTAGNQLPHTTDVFFAKRTKGFDFPEFLIKAQYASYYDLTEAQLRDAKFYQNILQTASPLRAPTPPNGLVFREGDTLEVYVEAPLGVTVNLNDPRTRIELPVGVDNSNPTL</sequence>
<protein>
    <submittedName>
        <fullName evidence="1">Uncharacterized protein</fullName>
    </submittedName>
</protein>